<name>A0ABW5GEU3_9PSEU</name>
<feature type="domain" description="Acyltransferase 3" evidence="8">
    <location>
        <begin position="25"/>
        <end position="360"/>
    </location>
</feature>
<comment type="similarity">
    <text evidence="2">Belongs to the acyltransferase 3 family.</text>
</comment>
<feature type="transmembrane region" description="Helical" evidence="7">
    <location>
        <begin position="174"/>
        <end position="192"/>
    </location>
</feature>
<keyword evidence="9" id="KW-0012">Acyltransferase</keyword>
<dbReference type="Proteomes" id="UP001597419">
    <property type="component" value="Unassembled WGS sequence"/>
</dbReference>
<evidence type="ECO:0000256" key="2">
    <source>
        <dbReference type="ARBA" id="ARBA00007400"/>
    </source>
</evidence>
<keyword evidence="4 7" id="KW-0812">Transmembrane</keyword>
<organism evidence="9 10">
    <name type="scientific">Amycolatopsis samaneae</name>
    <dbReference type="NCBI Taxonomy" id="664691"/>
    <lineage>
        <taxon>Bacteria</taxon>
        <taxon>Bacillati</taxon>
        <taxon>Actinomycetota</taxon>
        <taxon>Actinomycetes</taxon>
        <taxon>Pseudonocardiales</taxon>
        <taxon>Pseudonocardiaceae</taxon>
        <taxon>Amycolatopsis</taxon>
    </lineage>
</organism>
<dbReference type="PANTHER" id="PTHR40074">
    <property type="entry name" value="O-ACETYLTRANSFERASE WECH"/>
    <property type="match status" value="1"/>
</dbReference>
<keyword evidence="6 7" id="KW-0472">Membrane</keyword>
<dbReference type="GO" id="GO:0016746">
    <property type="term" value="F:acyltransferase activity"/>
    <property type="evidence" value="ECO:0007669"/>
    <property type="project" value="UniProtKB-KW"/>
</dbReference>
<feature type="transmembrane region" description="Helical" evidence="7">
    <location>
        <begin position="238"/>
        <end position="256"/>
    </location>
</feature>
<evidence type="ECO:0000313" key="10">
    <source>
        <dbReference type="Proteomes" id="UP001597419"/>
    </source>
</evidence>
<accession>A0ABW5GEU3</accession>
<gene>
    <name evidence="9" type="ORF">ACFSYJ_14130</name>
</gene>
<feature type="transmembrane region" description="Helical" evidence="7">
    <location>
        <begin position="316"/>
        <end position="336"/>
    </location>
</feature>
<feature type="transmembrane region" description="Helical" evidence="7">
    <location>
        <begin position="28"/>
        <end position="45"/>
    </location>
</feature>
<comment type="subcellular location">
    <subcellularLocation>
        <location evidence="1">Cell membrane</location>
        <topology evidence="1">Multi-pass membrane protein</topology>
    </subcellularLocation>
</comment>
<feature type="transmembrane region" description="Helical" evidence="7">
    <location>
        <begin position="98"/>
        <end position="116"/>
    </location>
</feature>
<sequence>MTTVEVPRPAPVRVPAARSRVPYLHQIDLFRLITFACVILIHVVVSTNYPQDVPANAVAALLHFTREAFFALTGFVLVYQYRDRPPRASGFWRRRFPLVAVPYLAWSVFFWGYSLVTTGEPAGSVGTRLAALGRELIEGSAWYHLYFLLVTMQVYLLFPLLLKLLRATRGRHRYVLLVSGALEVGVALFMTYPPEGVTYDTISYLFSTILPYQFFTVLGAVAAMHFETLHAWVRAHRGSLAVALVAVGVGTELAYFHNVHSGTWPQLASEVYQPYLLPWFVTVIAALYAMCSWWSARRREGGRAARLVAWASNRSFSIFLVHPLALALLGPAIGPVADRVGAPWTTIVIYLATLALTFLFVEILRRLPISKALTGRPRVRRAPGARPVQQRFAAAMTAFRLAVTTEASIPTAQRMLPPVRNSR</sequence>
<keyword evidence="10" id="KW-1185">Reference proteome</keyword>
<feature type="transmembrane region" description="Helical" evidence="7">
    <location>
        <begin position="276"/>
        <end position="296"/>
    </location>
</feature>
<evidence type="ECO:0000256" key="1">
    <source>
        <dbReference type="ARBA" id="ARBA00004651"/>
    </source>
</evidence>
<proteinExistence type="inferred from homology"/>
<keyword evidence="9" id="KW-0808">Transferase</keyword>
<evidence type="ECO:0000256" key="4">
    <source>
        <dbReference type="ARBA" id="ARBA00022692"/>
    </source>
</evidence>
<feature type="transmembrane region" description="Helical" evidence="7">
    <location>
        <begin position="57"/>
        <end position="78"/>
    </location>
</feature>
<dbReference type="PANTHER" id="PTHR40074:SF2">
    <property type="entry name" value="O-ACETYLTRANSFERASE WECH"/>
    <property type="match status" value="1"/>
</dbReference>
<keyword evidence="3" id="KW-1003">Cell membrane</keyword>
<feature type="transmembrane region" description="Helical" evidence="7">
    <location>
        <begin position="141"/>
        <end position="162"/>
    </location>
</feature>
<comment type="caution">
    <text evidence="9">The sequence shown here is derived from an EMBL/GenBank/DDBJ whole genome shotgun (WGS) entry which is preliminary data.</text>
</comment>
<dbReference type="EMBL" id="JBHUKU010000007">
    <property type="protein sequence ID" value="MFD2459749.1"/>
    <property type="molecule type" value="Genomic_DNA"/>
</dbReference>
<protein>
    <submittedName>
        <fullName evidence="9">Acyltransferase</fullName>
    </submittedName>
</protein>
<evidence type="ECO:0000256" key="6">
    <source>
        <dbReference type="ARBA" id="ARBA00023136"/>
    </source>
</evidence>
<reference evidence="10" key="1">
    <citation type="journal article" date="2019" name="Int. J. Syst. Evol. Microbiol.">
        <title>The Global Catalogue of Microorganisms (GCM) 10K type strain sequencing project: providing services to taxonomists for standard genome sequencing and annotation.</title>
        <authorList>
            <consortium name="The Broad Institute Genomics Platform"/>
            <consortium name="The Broad Institute Genome Sequencing Center for Infectious Disease"/>
            <person name="Wu L."/>
            <person name="Ma J."/>
        </authorList>
    </citation>
    <scope>NUCLEOTIDE SEQUENCE [LARGE SCALE GENOMIC DNA]</scope>
    <source>
        <strain evidence="10">CGMCC 4.7643</strain>
    </source>
</reference>
<evidence type="ECO:0000256" key="3">
    <source>
        <dbReference type="ARBA" id="ARBA00022475"/>
    </source>
</evidence>
<dbReference type="InterPro" id="IPR002656">
    <property type="entry name" value="Acyl_transf_3_dom"/>
</dbReference>
<evidence type="ECO:0000256" key="5">
    <source>
        <dbReference type="ARBA" id="ARBA00022989"/>
    </source>
</evidence>
<feature type="transmembrane region" description="Helical" evidence="7">
    <location>
        <begin position="204"/>
        <end position="226"/>
    </location>
</feature>
<feature type="transmembrane region" description="Helical" evidence="7">
    <location>
        <begin position="342"/>
        <end position="361"/>
    </location>
</feature>
<dbReference type="Pfam" id="PF01757">
    <property type="entry name" value="Acyl_transf_3"/>
    <property type="match status" value="1"/>
</dbReference>
<keyword evidence="5 7" id="KW-1133">Transmembrane helix</keyword>
<evidence type="ECO:0000259" key="8">
    <source>
        <dbReference type="Pfam" id="PF01757"/>
    </source>
</evidence>
<evidence type="ECO:0000313" key="9">
    <source>
        <dbReference type="EMBL" id="MFD2459749.1"/>
    </source>
</evidence>
<evidence type="ECO:0000256" key="7">
    <source>
        <dbReference type="SAM" id="Phobius"/>
    </source>
</evidence>
<dbReference type="RefSeq" id="WP_345403239.1">
    <property type="nucleotide sequence ID" value="NZ_BAABHG010000014.1"/>
</dbReference>